<sequence length="77" mass="8678">MLIKLLKGLFAKWEMIYSTHDFAEYSAMKGRLENNSIPYKMKTVSPGAGKGEAASYQLFVSKALMKKANEAIHYKDS</sequence>
<reference evidence="1 2" key="1">
    <citation type="submission" date="2019-08" db="EMBL/GenBank/DDBJ databases">
        <title>Bacillus genomes from the desert of Cuatro Cienegas, Coahuila.</title>
        <authorList>
            <person name="Olmedo-Alvarez G."/>
        </authorList>
    </citation>
    <scope>NUCLEOTIDE SEQUENCE [LARGE SCALE GENOMIC DNA]</scope>
    <source>
        <strain evidence="1 2">CH40_1T</strain>
    </source>
</reference>
<accession>A0A5D4KAH9</accession>
<dbReference type="AlphaFoldDB" id="A0A5D4KAH9"/>
<dbReference type="EMBL" id="VTEH01000012">
    <property type="protein sequence ID" value="TYR74384.1"/>
    <property type="molecule type" value="Genomic_DNA"/>
</dbReference>
<evidence type="ECO:0000313" key="1">
    <source>
        <dbReference type="EMBL" id="TYR74384.1"/>
    </source>
</evidence>
<evidence type="ECO:0000313" key="2">
    <source>
        <dbReference type="Proteomes" id="UP000323317"/>
    </source>
</evidence>
<dbReference type="RefSeq" id="WP_148947605.1">
    <property type="nucleotide sequence ID" value="NZ_VTEH01000012.1"/>
</dbReference>
<comment type="caution">
    <text evidence="1">The sequence shown here is derived from an EMBL/GenBank/DDBJ whole genome shotgun (WGS) entry which is preliminary data.</text>
</comment>
<protein>
    <submittedName>
        <fullName evidence="1">Uncharacterized protein</fullName>
    </submittedName>
</protein>
<organism evidence="1 2">
    <name type="scientific">Rossellomorea vietnamensis</name>
    <dbReference type="NCBI Taxonomy" id="218284"/>
    <lineage>
        <taxon>Bacteria</taxon>
        <taxon>Bacillati</taxon>
        <taxon>Bacillota</taxon>
        <taxon>Bacilli</taxon>
        <taxon>Bacillales</taxon>
        <taxon>Bacillaceae</taxon>
        <taxon>Rossellomorea</taxon>
    </lineage>
</organism>
<gene>
    <name evidence="1" type="ORF">FZC79_14975</name>
</gene>
<name>A0A5D4KAH9_9BACI</name>
<dbReference type="Proteomes" id="UP000323317">
    <property type="component" value="Unassembled WGS sequence"/>
</dbReference>
<proteinExistence type="predicted"/>